<dbReference type="AlphaFoldDB" id="A0AAF0PTS8"/>
<proteinExistence type="predicted"/>
<evidence type="ECO:0000313" key="2">
    <source>
        <dbReference type="Proteomes" id="UP001234989"/>
    </source>
</evidence>
<dbReference type="EMBL" id="CP133612">
    <property type="protein sequence ID" value="WMV09120.1"/>
    <property type="molecule type" value="Genomic_DNA"/>
</dbReference>
<protein>
    <recommendedName>
        <fullName evidence="3">Integrase catalytic domain-containing protein</fullName>
    </recommendedName>
</protein>
<dbReference type="SUPFAM" id="SSF53098">
    <property type="entry name" value="Ribonuclease H-like"/>
    <property type="match status" value="1"/>
</dbReference>
<gene>
    <name evidence="1" type="ORF">MTR67_002505</name>
</gene>
<accession>A0AAF0PTS8</accession>
<evidence type="ECO:0008006" key="3">
    <source>
        <dbReference type="Google" id="ProtNLM"/>
    </source>
</evidence>
<name>A0AAF0PTS8_SOLVR</name>
<keyword evidence="2" id="KW-1185">Reference proteome</keyword>
<dbReference type="Proteomes" id="UP001234989">
    <property type="component" value="Chromosome 1"/>
</dbReference>
<organism evidence="1 2">
    <name type="scientific">Solanum verrucosum</name>
    <dbReference type="NCBI Taxonomy" id="315347"/>
    <lineage>
        <taxon>Eukaryota</taxon>
        <taxon>Viridiplantae</taxon>
        <taxon>Streptophyta</taxon>
        <taxon>Embryophyta</taxon>
        <taxon>Tracheophyta</taxon>
        <taxon>Spermatophyta</taxon>
        <taxon>Magnoliopsida</taxon>
        <taxon>eudicotyledons</taxon>
        <taxon>Gunneridae</taxon>
        <taxon>Pentapetalae</taxon>
        <taxon>asterids</taxon>
        <taxon>lamiids</taxon>
        <taxon>Solanales</taxon>
        <taxon>Solanaceae</taxon>
        <taxon>Solanoideae</taxon>
        <taxon>Solaneae</taxon>
        <taxon>Solanum</taxon>
    </lineage>
</organism>
<dbReference type="Gene3D" id="3.30.420.10">
    <property type="entry name" value="Ribonuclease H-like superfamily/Ribonuclease H"/>
    <property type="match status" value="1"/>
</dbReference>
<evidence type="ECO:0000313" key="1">
    <source>
        <dbReference type="EMBL" id="WMV09120.1"/>
    </source>
</evidence>
<dbReference type="InterPro" id="IPR012337">
    <property type="entry name" value="RNaseH-like_sf"/>
</dbReference>
<dbReference type="GO" id="GO:0003676">
    <property type="term" value="F:nucleic acid binding"/>
    <property type="evidence" value="ECO:0007669"/>
    <property type="project" value="InterPro"/>
</dbReference>
<dbReference type="InterPro" id="IPR036397">
    <property type="entry name" value="RNaseH_sf"/>
</dbReference>
<sequence>SDRGAQFTAQILKSFKKGLGLKVNLSTTFHPQTNGYHFSIKMALYEALYGRRGRSLIGWFEVGEAGLIGQTWFIKLWRK</sequence>
<feature type="non-terminal residue" evidence="1">
    <location>
        <position position="1"/>
    </location>
</feature>
<reference evidence="1" key="1">
    <citation type="submission" date="2023-08" db="EMBL/GenBank/DDBJ databases">
        <title>A de novo genome assembly of Solanum verrucosum Schlechtendal, a Mexican diploid species geographically isolated from the other diploid A-genome species in potato relatives.</title>
        <authorList>
            <person name="Hosaka K."/>
        </authorList>
    </citation>
    <scope>NUCLEOTIDE SEQUENCE</scope>
    <source>
        <tissue evidence="1">Young leaves</tissue>
    </source>
</reference>